<sequence length="152" mass="16810">MCASSPVQGHDGAGRGQHSHGLVDLVERDFVPDAPNRLWFTDITYIRIWGGWAYLAAIIDGYTRKIVGWSVNTHMRTSLVTDALMMALERQRPALGHTIIHSDRGSQDDWLNPRNILLLIAVRSSHSWACGLHLAGPGLVTTTRSLDLSILC</sequence>
<dbReference type="PROSITE" id="PS50994">
    <property type="entry name" value="INTEGRASE"/>
    <property type="match status" value="1"/>
</dbReference>
<evidence type="ECO:0000259" key="1">
    <source>
        <dbReference type="PROSITE" id="PS50994"/>
    </source>
</evidence>
<reference evidence="2 3" key="1">
    <citation type="submission" date="2019-11" db="EMBL/GenBank/DDBJ databases">
        <authorList>
            <person name="Li X.-J."/>
            <person name="Feng X.-M."/>
        </authorList>
    </citation>
    <scope>NUCLEOTIDE SEQUENCE [LARGE SCALE GENOMIC DNA]</scope>
    <source>
        <strain evidence="2 3">XMNu-373</strain>
    </source>
</reference>
<keyword evidence="3" id="KW-1185">Reference proteome</keyword>
<organism evidence="2 3">
    <name type="scientific">Phytoactinopolyspora mesophila</name>
    <dbReference type="NCBI Taxonomy" id="2650750"/>
    <lineage>
        <taxon>Bacteria</taxon>
        <taxon>Bacillati</taxon>
        <taxon>Actinomycetota</taxon>
        <taxon>Actinomycetes</taxon>
        <taxon>Jiangellales</taxon>
        <taxon>Jiangellaceae</taxon>
        <taxon>Phytoactinopolyspora</taxon>
    </lineage>
</organism>
<dbReference type="InterPro" id="IPR036397">
    <property type="entry name" value="RNaseH_sf"/>
</dbReference>
<dbReference type="InterPro" id="IPR001584">
    <property type="entry name" value="Integrase_cat-core"/>
</dbReference>
<dbReference type="Proteomes" id="UP000460435">
    <property type="component" value="Unassembled WGS sequence"/>
</dbReference>
<evidence type="ECO:0000313" key="2">
    <source>
        <dbReference type="EMBL" id="NDL56659.1"/>
    </source>
</evidence>
<dbReference type="GO" id="GO:0015074">
    <property type="term" value="P:DNA integration"/>
    <property type="evidence" value="ECO:0007669"/>
    <property type="project" value="InterPro"/>
</dbReference>
<proteinExistence type="predicted"/>
<dbReference type="PANTHER" id="PTHR46889">
    <property type="entry name" value="TRANSPOSASE INSF FOR INSERTION SEQUENCE IS3B-RELATED"/>
    <property type="match status" value="1"/>
</dbReference>
<dbReference type="SUPFAM" id="SSF53098">
    <property type="entry name" value="Ribonuclease H-like"/>
    <property type="match status" value="1"/>
</dbReference>
<dbReference type="EMBL" id="WLZY01000001">
    <property type="protein sequence ID" value="NDL56659.1"/>
    <property type="molecule type" value="Genomic_DNA"/>
</dbReference>
<protein>
    <submittedName>
        <fullName evidence="2">DDE-type integrase/transposase/recombinase</fullName>
    </submittedName>
</protein>
<accession>A0A7K3M062</accession>
<dbReference type="Pfam" id="PF00665">
    <property type="entry name" value="rve"/>
    <property type="match status" value="1"/>
</dbReference>
<dbReference type="InterPro" id="IPR012337">
    <property type="entry name" value="RNaseH-like_sf"/>
</dbReference>
<name>A0A7K3M062_9ACTN</name>
<feature type="domain" description="Integrase catalytic" evidence="1">
    <location>
        <begin position="31"/>
        <end position="107"/>
    </location>
</feature>
<dbReference type="PANTHER" id="PTHR46889:SF4">
    <property type="entry name" value="TRANSPOSASE INSO FOR INSERTION SEQUENCE ELEMENT IS911B-RELATED"/>
    <property type="match status" value="1"/>
</dbReference>
<comment type="caution">
    <text evidence="2">The sequence shown here is derived from an EMBL/GenBank/DDBJ whole genome shotgun (WGS) entry which is preliminary data.</text>
</comment>
<dbReference type="InterPro" id="IPR050900">
    <property type="entry name" value="Transposase_IS3/IS150/IS904"/>
</dbReference>
<dbReference type="Gene3D" id="3.30.420.10">
    <property type="entry name" value="Ribonuclease H-like superfamily/Ribonuclease H"/>
    <property type="match status" value="1"/>
</dbReference>
<dbReference type="GO" id="GO:0003676">
    <property type="term" value="F:nucleic acid binding"/>
    <property type="evidence" value="ECO:0007669"/>
    <property type="project" value="InterPro"/>
</dbReference>
<gene>
    <name evidence="2" type="ORF">F7O44_06200</name>
</gene>
<dbReference type="AlphaFoldDB" id="A0A7K3M062"/>
<evidence type="ECO:0000313" key="3">
    <source>
        <dbReference type="Proteomes" id="UP000460435"/>
    </source>
</evidence>